<protein>
    <submittedName>
        <fullName evidence="4">Ankyrin repeat domain-containing protein</fullName>
    </submittedName>
</protein>
<evidence type="ECO:0000313" key="4">
    <source>
        <dbReference type="EMBL" id="QPG56237.1"/>
    </source>
</evidence>
<dbReference type="RefSeq" id="WP_142873002.1">
    <property type="nucleotide sequence ID" value="NZ_CP045503.2"/>
</dbReference>
<dbReference type="PANTHER" id="PTHR24173:SF74">
    <property type="entry name" value="ANKYRIN REPEAT DOMAIN-CONTAINING PROTEIN 16"/>
    <property type="match status" value="1"/>
</dbReference>
<dbReference type="PANTHER" id="PTHR24173">
    <property type="entry name" value="ANKYRIN REPEAT CONTAINING"/>
    <property type="match status" value="1"/>
</dbReference>
<dbReference type="PROSITE" id="PS50088">
    <property type="entry name" value="ANK_REPEAT"/>
    <property type="match status" value="1"/>
</dbReference>
<accession>A0ABX6V372</accession>
<evidence type="ECO:0000256" key="1">
    <source>
        <dbReference type="ARBA" id="ARBA00022737"/>
    </source>
</evidence>
<dbReference type="PROSITE" id="PS50297">
    <property type="entry name" value="ANK_REP_REGION"/>
    <property type="match status" value="1"/>
</dbReference>
<dbReference type="Proteomes" id="UP000316416">
    <property type="component" value="Chromosome"/>
</dbReference>
<dbReference type="SUPFAM" id="SSF48403">
    <property type="entry name" value="Ankyrin repeat"/>
    <property type="match status" value="1"/>
</dbReference>
<keyword evidence="5" id="KW-1185">Reference proteome</keyword>
<dbReference type="InterPro" id="IPR036770">
    <property type="entry name" value="Ankyrin_rpt-contain_sf"/>
</dbReference>
<evidence type="ECO:0000313" key="5">
    <source>
        <dbReference type="Proteomes" id="UP000316416"/>
    </source>
</evidence>
<evidence type="ECO:0000256" key="2">
    <source>
        <dbReference type="ARBA" id="ARBA00023043"/>
    </source>
</evidence>
<dbReference type="Gene3D" id="1.25.40.20">
    <property type="entry name" value="Ankyrin repeat-containing domain"/>
    <property type="match status" value="1"/>
</dbReference>
<keyword evidence="1" id="KW-0677">Repeat</keyword>
<reference evidence="4" key="1">
    <citation type="submission" date="2021-07" db="EMBL/GenBank/DDBJ databases">
        <title>Shewanella sp. YLB-07 whole genome sequence.</title>
        <authorList>
            <person name="Yu L."/>
        </authorList>
    </citation>
    <scope>NUCLEOTIDE SEQUENCE</scope>
    <source>
        <strain evidence="4">YLB-08</strain>
    </source>
</reference>
<organism evidence="4 5">
    <name type="scientific">Shewanella eurypsychrophilus</name>
    <dbReference type="NCBI Taxonomy" id="2593656"/>
    <lineage>
        <taxon>Bacteria</taxon>
        <taxon>Pseudomonadati</taxon>
        <taxon>Pseudomonadota</taxon>
        <taxon>Gammaproteobacteria</taxon>
        <taxon>Alteromonadales</taxon>
        <taxon>Shewanellaceae</taxon>
        <taxon>Shewanella</taxon>
    </lineage>
</organism>
<sequence length="164" mass="18286">MRLYFILISFFIVGLSHSFPVKANVLDESQAQNAPAYESKVDELTSYFFAAARLGDIEVLAAFLDGGFPIDHPNQKSYTALMVAAYAGQQEATELLLQKGADACIQDKRGNTAIMGAMIKAEFRIVRTLYTHKCDVALTNKSGMTLEEFALYWGQEHHLIRTDK</sequence>
<dbReference type="EMBL" id="CP045503">
    <property type="protein sequence ID" value="QPG56237.1"/>
    <property type="molecule type" value="Genomic_DNA"/>
</dbReference>
<dbReference type="Pfam" id="PF12796">
    <property type="entry name" value="Ank_2"/>
    <property type="match status" value="1"/>
</dbReference>
<name>A0ABX6V372_9GAMM</name>
<feature type="repeat" description="ANK" evidence="3">
    <location>
        <begin position="76"/>
        <end position="108"/>
    </location>
</feature>
<dbReference type="SMART" id="SM00248">
    <property type="entry name" value="ANK"/>
    <property type="match status" value="3"/>
</dbReference>
<gene>
    <name evidence="4" type="ORF">FM038_001425</name>
</gene>
<evidence type="ECO:0000256" key="3">
    <source>
        <dbReference type="PROSITE-ProRule" id="PRU00023"/>
    </source>
</evidence>
<proteinExistence type="predicted"/>
<keyword evidence="2 3" id="KW-0040">ANK repeat</keyword>
<dbReference type="InterPro" id="IPR002110">
    <property type="entry name" value="Ankyrin_rpt"/>
</dbReference>